<dbReference type="EMBL" id="CAJNOM010001734">
    <property type="protein sequence ID" value="CAF1617611.1"/>
    <property type="molecule type" value="Genomic_DNA"/>
</dbReference>
<keyword evidence="4" id="KW-0067">ATP-binding</keyword>
<organism evidence="7 8">
    <name type="scientific">Adineta steineri</name>
    <dbReference type="NCBI Taxonomy" id="433720"/>
    <lineage>
        <taxon>Eukaryota</taxon>
        <taxon>Metazoa</taxon>
        <taxon>Spiralia</taxon>
        <taxon>Gnathifera</taxon>
        <taxon>Rotifera</taxon>
        <taxon>Eurotatoria</taxon>
        <taxon>Bdelloidea</taxon>
        <taxon>Adinetida</taxon>
        <taxon>Adinetidae</taxon>
        <taxon>Adineta</taxon>
    </lineage>
</organism>
<dbReference type="InterPro" id="IPR050113">
    <property type="entry name" value="Ub_conjugating_enzyme"/>
</dbReference>
<evidence type="ECO:0000256" key="3">
    <source>
        <dbReference type="PROSITE-ProRule" id="PRU10133"/>
    </source>
</evidence>
<dbReference type="PANTHER" id="PTHR24067">
    <property type="entry name" value="UBIQUITIN-CONJUGATING ENZYME E2"/>
    <property type="match status" value="1"/>
</dbReference>
<evidence type="ECO:0000313" key="8">
    <source>
        <dbReference type="Proteomes" id="UP000663832"/>
    </source>
</evidence>
<dbReference type="Pfam" id="PF00179">
    <property type="entry name" value="UQ_con"/>
    <property type="match status" value="1"/>
</dbReference>
<dbReference type="SMART" id="SM00212">
    <property type="entry name" value="UBCc"/>
    <property type="match status" value="1"/>
</dbReference>
<accession>A0A816C6X8</accession>
<dbReference type="InterPro" id="IPR000608">
    <property type="entry name" value="UBC"/>
</dbReference>
<dbReference type="GO" id="GO:0005524">
    <property type="term" value="F:ATP binding"/>
    <property type="evidence" value="ECO:0007669"/>
    <property type="project" value="UniProtKB-UniRule"/>
</dbReference>
<keyword evidence="2 4" id="KW-0833">Ubl conjugation pathway</keyword>
<dbReference type="PROSITE" id="PS00183">
    <property type="entry name" value="UBC_1"/>
    <property type="match status" value="1"/>
</dbReference>
<dbReference type="Proteomes" id="UP000663832">
    <property type="component" value="Unassembled WGS sequence"/>
</dbReference>
<evidence type="ECO:0000256" key="2">
    <source>
        <dbReference type="ARBA" id="ARBA00022786"/>
    </source>
</evidence>
<sequence>MALVRRLVIHHGEMEKNPPPLCHAEPEDPVKNMTHWTGWVEGPPGTPYVGGKFRLIIDFPLDFPFRAPEIKFITPIYHPNIGTDGQICLDILHSQWSPVFTIRSLLISLCSLLSDPNPEHGLNQDALRVFRTNQKEFYQTAENWTKKYAVEQSKQN</sequence>
<keyword evidence="4" id="KW-0547">Nucleotide-binding</keyword>
<proteinExistence type="inferred from homology"/>
<evidence type="ECO:0000313" key="6">
    <source>
        <dbReference type="EMBL" id="CAF1411136.1"/>
    </source>
</evidence>
<gene>
    <name evidence="6" type="ORF">BJG266_LOCUS38209</name>
    <name evidence="7" type="ORF">QVE165_LOCUS55089</name>
</gene>
<dbReference type="PROSITE" id="PS50127">
    <property type="entry name" value="UBC_2"/>
    <property type="match status" value="1"/>
</dbReference>
<feature type="active site" description="Glycyl thioester intermediate" evidence="3">
    <location>
        <position position="88"/>
    </location>
</feature>
<dbReference type="Gene3D" id="3.10.110.10">
    <property type="entry name" value="Ubiquitin Conjugating Enzyme"/>
    <property type="match status" value="1"/>
</dbReference>
<keyword evidence="1" id="KW-0808">Transferase</keyword>
<keyword evidence="8" id="KW-1185">Reference proteome</keyword>
<comment type="similarity">
    <text evidence="4">Belongs to the ubiquitin-conjugating enzyme family.</text>
</comment>
<evidence type="ECO:0000313" key="7">
    <source>
        <dbReference type="EMBL" id="CAF1617611.1"/>
    </source>
</evidence>
<dbReference type="OrthoDB" id="9978460at2759"/>
<dbReference type="GO" id="GO:0016740">
    <property type="term" value="F:transferase activity"/>
    <property type="evidence" value="ECO:0007669"/>
    <property type="project" value="UniProtKB-KW"/>
</dbReference>
<dbReference type="AlphaFoldDB" id="A0A816C6X8"/>
<dbReference type="SUPFAM" id="SSF54495">
    <property type="entry name" value="UBC-like"/>
    <property type="match status" value="1"/>
</dbReference>
<comment type="caution">
    <text evidence="7">The sequence shown here is derived from an EMBL/GenBank/DDBJ whole genome shotgun (WGS) entry which is preliminary data.</text>
</comment>
<dbReference type="Proteomes" id="UP000663877">
    <property type="component" value="Unassembled WGS sequence"/>
</dbReference>
<dbReference type="InterPro" id="IPR023313">
    <property type="entry name" value="UBQ-conjugating_AS"/>
</dbReference>
<dbReference type="EMBL" id="CAJNOI010001408">
    <property type="protein sequence ID" value="CAF1411136.1"/>
    <property type="molecule type" value="Genomic_DNA"/>
</dbReference>
<name>A0A816C6X8_9BILA</name>
<reference evidence="7" key="1">
    <citation type="submission" date="2021-02" db="EMBL/GenBank/DDBJ databases">
        <authorList>
            <person name="Nowell W R."/>
        </authorList>
    </citation>
    <scope>NUCLEOTIDE SEQUENCE</scope>
</reference>
<evidence type="ECO:0000256" key="4">
    <source>
        <dbReference type="RuleBase" id="RU362109"/>
    </source>
</evidence>
<dbReference type="InterPro" id="IPR016135">
    <property type="entry name" value="UBQ-conjugating_enzyme/RWD"/>
</dbReference>
<protein>
    <recommendedName>
        <fullName evidence="5">UBC core domain-containing protein</fullName>
    </recommendedName>
</protein>
<feature type="domain" description="UBC core" evidence="5">
    <location>
        <begin position="2"/>
        <end position="150"/>
    </location>
</feature>
<evidence type="ECO:0000259" key="5">
    <source>
        <dbReference type="PROSITE" id="PS50127"/>
    </source>
</evidence>
<evidence type="ECO:0000256" key="1">
    <source>
        <dbReference type="ARBA" id="ARBA00022679"/>
    </source>
</evidence>